<accession>A0ABS0PF00</accession>
<dbReference type="InterPro" id="IPR050807">
    <property type="entry name" value="TransReg_Diox_bact_type"/>
</dbReference>
<dbReference type="RefSeq" id="WP_197969468.1">
    <property type="nucleotide sequence ID" value="NZ_JACEGD010000061.1"/>
</dbReference>
<sequence>MKQNIYASIGAAIRARRDAVGLTQAQVAEKAGLSRTTLTNIERGGQALLVHQLLDLARVLRVSPGSLLPSTTLAAIAQEGEPVPDTIKALLDRLKEPSAQRRRR</sequence>
<evidence type="ECO:0000313" key="4">
    <source>
        <dbReference type="Proteomes" id="UP001194539"/>
    </source>
</evidence>
<proteinExistence type="predicted"/>
<organism evidence="3 4">
    <name type="scientific">Bradyrhizobium diversitatis</name>
    <dbReference type="NCBI Taxonomy" id="2755406"/>
    <lineage>
        <taxon>Bacteria</taxon>
        <taxon>Pseudomonadati</taxon>
        <taxon>Pseudomonadota</taxon>
        <taxon>Alphaproteobacteria</taxon>
        <taxon>Hyphomicrobiales</taxon>
        <taxon>Nitrobacteraceae</taxon>
        <taxon>Bradyrhizobium</taxon>
    </lineage>
</organism>
<dbReference type="CDD" id="cd00093">
    <property type="entry name" value="HTH_XRE"/>
    <property type="match status" value="1"/>
</dbReference>
<dbReference type="InterPro" id="IPR001387">
    <property type="entry name" value="Cro/C1-type_HTH"/>
</dbReference>
<protein>
    <submittedName>
        <fullName evidence="3">Helix-turn-helix transcriptional regulator</fullName>
    </submittedName>
</protein>
<dbReference type="InterPro" id="IPR010982">
    <property type="entry name" value="Lambda_DNA-bd_dom_sf"/>
</dbReference>
<keyword evidence="1" id="KW-0238">DNA-binding</keyword>
<evidence type="ECO:0000256" key="1">
    <source>
        <dbReference type="ARBA" id="ARBA00023125"/>
    </source>
</evidence>
<dbReference type="PANTHER" id="PTHR46797:SF1">
    <property type="entry name" value="METHYLPHOSPHONATE SYNTHASE"/>
    <property type="match status" value="1"/>
</dbReference>
<dbReference type="Gene3D" id="1.10.260.40">
    <property type="entry name" value="lambda repressor-like DNA-binding domains"/>
    <property type="match status" value="1"/>
</dbReference>
<feature type="domain" description="HTH cro/C1-type" evidence="2">
    <location>
        <begin position="13"/>
        <end position="67"/>
    </location>
</feature>
<gene>
    <name evidence="3" type="ORF">H1B27_37305</name>
</gene>
<evidence type="ECO:0000313" key="3">
    <source>
        <dbReference type="EMBL" id="MBH5391880.1"/>
    </source>
</evidence>
<dbReference type="PROSITE" id="PS50943">
    <property type="entry name" value="HTH_CROC1"/>
    <property type="match status" value="1"/>
</dbReference>
<keyword evidence="4" id="KW-1185">Reference proteome</keyword>
<evidence type="ECO:0000259" key="2">
    <source>
        <dbReference type="PROSITE" id="PS50943"/>
    </source>
</evidence>
<dbReference type="Pfam" id="PF01381">
    <property type="entry name" value="HTH_3"/>
    <property type="match status" value="1"/>
</dbReference>
<dbReference type="SMART" id="SM00530">
    <property type="entry name" value="HTH_XRE"/>
    <property type="match status" value="1"/>
</dbReference>
<comment type="caution">
    <text evidence="3">The sequence shown here is derived from an EMBL/GenBank/DDBJ whole genome shotgun (WGS) entry which is preliminary data.</text>
</comment>
<name>A0ABS0PF00_9BRAD</name>
<dbReference type="SUPFAM" id="SSF47413">
    <property type="entry name" value="lambda repressor-like DNA-binding domains"/>
    <property type="match status" value="1"/>
</dbReference>
<dbReference type="PANTHER" id="PTHR46797">
    <property type="entry name" value="HTH-TYPE TRANSCRIPTIONAL REGULATOR"/>
    <property type="match status" value="1"/>
</dbReference>
<reference evidence="3 4" key="1">
    <citation type="submission" date="2020-07" db="EMBL/GenBank/DDBJ databases">
        <title>Bradyrhizobium diversity isolated from nodules of indigenous legumes of Western Australia.</title>
        <authorList>
            <person name="Klepa M.S."/>
        </authorList>
    </citation>
    <scope>NUCLEOTIDE SEQUENCE [LARGE SCALE GENOMIC DNA]</scope>
    <source>
        <strain evidence="3 4">CNPSo 4019</strain>
    </source>
</reference>
<dbReference type="Proteomes" id="UP001194539">
    <property type="component" value="Unassembled WGS sequence"/>
</dbReference>
<dbReference type="EMBL" id="JACEGD010000061">
    <property type="protein sequence ID" value="MBH5391880.1"/>
    <property type="molecule type" value="Genomic_DNA"/>
</dbReference>